<dbReference type="InterPro" id="IPR036775">
    <property type="entry name" value="DNA_pol_Y-fam_lit_finger_sf"/>
</dbReference>
<dbReference type="GO" id="GO:0006281">
    <property type="term" value="P:DNA repair"/>
    <property type="evidence" value="ECO:0007669"/>
    <property type="project" value="InterPro"/>
</dbReference>
<dbReference type="Gene3D" id="3.30.1490.100">
    <property type="entry name" value="DNA polymerase, Y-family, little finger domain"/>
    <property type="match status" value="1"/>
</dbReference>
<name>A0A239G8F1_9ACTN</name>
<keyword evidence="4" id="KW-0808">Transferase</keyword>
<dbReference type="Pfam" id="PF11799">
    <property type="entry name" value="IMS_C"/>
    <property type="match status" value="1"/>
</dbReference>
<evidence type="ECO:0000256" key="1">
    <source>
        <dbReference type="ARBA" id="ARBA00022763"/>
    </source>
</evidence>
<dbReference type="AlphaFoldDB" id="A0A239G8F1"/>
<evidence type="ECO:0000256" key="2">
    <source>
        <dbReference type="SAM" id="MobiDB-lite"/>
    </source>
</evidence>
<feature type="region of interest" description="Disordered" evidence="2">
    <location>
        <begin position="309"/>
        <end position="334"/>
    </location>
</feature>
<dbReference type="Proteomes" id="UP000198280">
    <property type="component" value="Unassembled WGS sequence"/>
</dbReference>
<protein>
    <submittedName>
        <fullName evidence="4">Nucleotidyltransferase/DNA polymerase involved in DNA repair</fullName>
    </submittedName>
</protein>
<gene>
    <name evidence="4" type="ORF">SAMN05216252_107275</name>
</gene>
<dbReference type="EMBL" id="FZOF01000007">
    <property type="protein sequence ID" value="SNS65361.1"/>
    <property type="molecule type" value="Genomic_DNA"/>
</dbReference>
<dbReference type="SUPFAM" id="SSF100879">
    <property type="entry name" value="Lesion bypass DNA polymerase (Y-family), little finger domain"/>
    <property type="match status" value="1"/>
</dbReference>
<evidence type="ECO:0000259" key="3">
    <source>
        <dbReference type="Pfam" id="PF11799"/>
    </source>
</evidence>
<proteinExistence type="predicted"/>
<dbReference type="RefSeq" id="WP_089224706.1">
    <property type="nucleotide sequence ID" value="NZ_FZOF01000007.1"/>
</dbReference>
<dbReference type="GO" id="GO:0003684">
    <property type="term" value="F:damaged DNA binding"/>
    <property type="evidence" value="ECO:0007669"/>
    <property type="project" value="InterPro"/>
</dbReference>
<organism evidence="4 5">
    <name type="scientific">Actinacidiphila glaucinigra</name>
    <dbReference type="NCBI Taxonomy" id="235986"/>
    <lineage>
        <taxon>Bacteria</taxon>
        <taxon>Bacillati</taxon>
        <taxon>Actinomycetota</taxon>
        <taxon>Actinomycetes</taxon>
        <taxon>Kitasatosporales</taxon>
        <taxon>Streptomycetaceae</taxon>
        <taxon>Actinacidiphila</taxon>
    </lineage>
</organism>
<dbReference type="PANTHER" id="PTHR35369">
    <property type="entry name" value="BLR3025 PROTEIN-RELATED"/>
    <property type="match status" value="1"/>
</dbReference>
<keyword evidence="1" id="KW-0227">DNA damage</keyword>
<accession>A0A239G8F1</accession>
<evidence type="ECO:0000313" key="5">
    <source>
        <dbReference type="Proteomes" id="UP000198280"/>
    </source>
</evidence>
<dbReference type="SUPFAM" id="SSF56672">
    <property type="entry name" value="DNA/RNA polymerases"/>
    <property type="match status" value="1"/>
</dbReference>
<dbReference type="Gene3D" id="1.10.150.20">
    <property type="entry name" value="5' to 3' exonuclease, C-terminal subdomain"/>
    <property type="match status" value="1"/>
</dbReference>
<dbReference type="InterPro" id="IPR043502">
    <property type="entry name" value="DNA/RNA_pol_sf"/>
</dbReference>
<sequence length="334" mass="34008">MVEAEPHQDTGPCVLYIRCGGTDPATLAALAGLVGRFTPVVRAEPPDAVVADVRSAVSFYGLLPEQLALMISTRASALYDVSLTIGVAGSRTVAAMAACDVLVGRIRAVDSDPRAVADFLRAKPVAALPGITAEAVRTLAAAGLYTVGEVAAAPLPEIQAVLGAAPGRGVWERAHGLDPAPITPEHPPGSLAADRLFTADAADPTDRGALSRAVLELGLGLGDRLRSTGRTATGLTLTVRLAGGSSVSRSRTLPEPTSDPGELAEAAYAMHEALGSHGAPVRAVALRAEGLSAADLRQARSVPVGAGRGRAVLPSTFADPPAPGPAQEERRLSS</sequence>
<dbReference type="GO" id="GO:0016740">
    <property type="term" value="F:transferase activity"/>
    <property type="evidence" value="ECO:0007669"/>
    <property type="project" value="UniProtKB-KW"/>
</dbReference>
<dbReference type="OrthoDB" id="4317601at2"/>
<keyword evidence="5" id="KW-1185">Reference proteome</keyword>
<dbReference type="InterPro" id="IPR050356">
    <property type="entry name" value="SulA_CellDiv_inhibitor"/>
</dbReference>
<dbReference type="InterPro" id="IPR017961">
    <property type="entry name" value="DNA_pol_Y-fam_little_finger"/>
</dbReference>
<feature type="domain" description="DNA polymerase Y-family little finger" evidence="3">
    <location>
        <begin position="203"/>
        <end position="299"/>
    </location>
</feature>
<dbReference type="PANTHER" id="PTHR35369:SF2">
    <property type="entry name" value="BLR3025 PROTEIN"/>
    <property type="match status" value="1"/>
</dbReference>
<reference evidence="4 5" key="1">
    <citation type="submission" date="2017-06" db="EMBL/GenBank/DDBJ databases">
        <authorList>
            <person name="Kim H.J."/>
            <person name="Triplett B.A."/>
        </authorList>
    </citation>
    <scope>NUCLEOTIDE SEQUENCE [LARGE SCALE GENOMIC DNA]</scope>
    <source>
        <strain evidence="4 5">CGMCC 4.1858</strain>
    </source>
</reference>
<evidence type="ECO:0000313" key="4">
    <source>
        <dbReference type="EMBL" id="SNS65361.1"/>
    </source>
</evidence>